<name>A0ABV4XTS7_9CYAN</name>
<dbReference type="Proteomes" id="UP001576784">
    <property type="component" value="Unassembled WGS sequence"/>
</dbReference>
<dbReference type="InterPro" id="IPR008792">
    <property type="entry name" value="PQQD"/>
</dbReference>
<sequence length="96" mass="10455">MISSNSVVVTASDQISSDLSGEAVILNLKSGVYYGLNSVGAWIWNLIRKPKTVSEIRATILAEYEVESEQCNRDLLVLLQQLKAEGLIEVSNETAA</sequence>
<gene>
    <name evidence="1" type="ORF">ACE1CI_19555</name>
</gene>
<dbReference type="RefSeq" id="WP_413264747.1">
    <property type="nucleotide sequence ID" value="NZ_JBHFNR010000145.1"/>
</dbReference>
<comment type="caution">
    <text evidence="1">The sequence shown here is derived from an EMBL/GenBank/DDBJ whole genome shotgun (WGS) entry which is preliminary data.</text>
</comment>
<organism evidence="1 2">
    <name type="scientific">Floridaenema flaviceps BLCC-F50</name>
    <dbReference type="NCBI Taxonomy" id="3153642"/>
    <lineage>
        <taxon>Bacteria</taxon>
        <taxon>Bacillati</taxon>
        <taxon>Cyanobacteriota</taxon>
        <taxon>Cyanophyceae</taxon>
        <taxon>Oscillatoriophycideae</taxon>
        <taxon>Aerosakkonematales</taxon>
        <taxon>Aerosakkonemataceae</taxon>
        <taxon>Floridanema</taxon>
        <taxon>Floridanema flaviceps</taxon>
    </lineage>
</organism>
<keyword evidence="2" id="KW-1185">Reference proteome</keyword>
<proteinExistence type="predicted"/>
<dbReference type="Pfam" id="PF05402">
    <property type="entry name" value="PqqD"/>
    <property type="match status" value="1"/>
</dbReference>
<dbReference type="InterPro" id="IPR041881">
    <property type="entry name" value="PqqD_sf"/>
</dbReference>
<dbReference type="NCBIfam" id="NF033536">
    <property type="entry name" value="lasso_PqqD_Bac"/>
    <property type="match status" value="1"/>
</dbReference>
<evidence type="ECO:0000313" key="2">
    <source>
        <dbReference type="Proteomes" id="UP001576784"/>
    </source>
</evidence>
<reference evidence="1 2" key="1">
    <citation type="submission" date="2024-09" db="EMBL/GenBank/DDBJ databases">
        <title>Floridaenema gen nov. (Aerosakkonemataceae, Aerosakkonematales ord. nov., Cyanobacteria) from benthic tropical and subtropical fresh waters, with the description of four new species.</title>
        <authorList>
            <person name="Moretto J.A."/>
            <person name="Berthold D.E."/>
            <person name="Lefler F.W."/>
            <person name="Huang I.-S."/>
            <person name="Laughinghouse H. IV."/>
        </authorList>
    </citation>
    <scope>NUCLEOTIDE SEQUENCE [LARGE SCALE GENOMIC DNA]</scope>
    <source>
        <strain evidence="1 2">BLCC-F50</strain>
    </source>
</reference>
<dbReference type="EMBL" id="JBHFNR010000145">
    <property type="protein sequence ID" value="MFB2895109.1"/>
    <property type="molecule type" value="Genomic_DNA"/>
</dbReference>
<protein>
    <submittedName>
        <fullName evidence="1">Lasso peptide biosynthesis PqqD family chaperone</fullName>
    </submittedName>
</protein>
<dbReference type="Gene3D" id="1.10.10.1150">
    <property type="entry name" value="Coenzyme PQQ synthesis protein D (PqqD)"/>
    <property type="match status" value="1"/>
</dbReference>
<evidence type="ECO:0000313" key="1">
    <source>
        <dbReference type="EMBL" id="MFB2895109.1"/>
    </source>
</evidence>
<accession>A0ABV4XTS7</accession>